<feature type="region of interest" description="Disordered" evidence="1">
    <location>
        <begin position="716"/>
        <end position="766"/>
    </location>
</feature>
<evidence type="ECO:0000313" key="3">
    <source>
        <dbReference type="Proteomes" id="UP000053392"/>
    </source>
</evidence>
<feature type="compositionally biased region" description="Low complexity" evidence="1">
    <location>
        <begin position="799"/>
        <end position="814"/>
    </location>
</feature>
<feature type="region of interest" description="Disordered" evidence="1">
    <location>
        <begin position="489"/>
        <end position="677"/>
    </location>
</feature>
<dbReference type="HOGENOM" id="CLU_006241_1_0_1"/>
<feature type="compositionally biased region" description="Acidic residues" evidence="1">
    <location>
        <begin position="659"/>
        <end position="677"/>
    </location>
</feature>
<feature type="region of interest" description="Disordered" evidence="1">
    <location>
        <begin position="781"/>
        <end position="821"/>
    </location>
</feature>
<dbReference type="AlphaFoldDB" id="A0A0D0V8H2"/>
<dbReference type="EMBL" id="KN847896">
    <property type="protein sequence ID" value="KIR43811.1"/>
    <property type="molecule type" value="Genomic_DNA"/>
</dbReference>
<feature type="compositionally biased region" description="Basic and acidic residues" evidence="1">
    <location>
        <begin position="449"/>
        <end position="466"/>
    </location>
</feature>
<dbReference type="InterPro" id="IPR010770">
    <property type="entry name" value="Ecd"/>
</dbReference>
<feature type="compositionally biased region" description="Acidic residues" evidence="1">
    <location>
        <begin position="598"/>
        <end position="613"/>
    </location>
</feature>
<dbReference type="PANTHER" id="PTHR13060:SF0">
    <property type="entry name" value="PROTEIN ECDYSONELESS HOMOLOG"/>
    <property type="match status" value="1"/>
</dbReference>
<proteinExistence type="predicted"/>
<accession>A0A0D0V8H2</accession>
<organism evidence="2 3">
    <name type="scientific">Cryptococcus deuterogattii Ram5</name>
    <dbReference type="NCBI Taxonomy" id="1296110"/>
    <lineage>
        <taxon>Eukaryota</taxon>
        <taxon>Fungi</taxon>
        <taxon>Dikarya</taxon>
        <taxon>Basidiomycota</taxon>
        <taxon>Agaricomycotina</taxon>
        <taxon>Tremellomycetes</taxon>
        <taxon>Tremellales</taxon>
        <taxon>Cryptococcaceae</taxon>
        <taxon>Cryptococcus</taxon>
        <taxon>Cryptococcus gattii species complex</taxon>
    </lineage>
</organism>
<dbReference type="Pfam" id="PF07093">
    <property type="entry name" value="SGT1"/>
    <property type="match status" value="1"/>
</dbReference>
<keyword evidence="3" id="KW-1185">Reference proteome</keyword>
<dbReference type="PANTHER" id="PTHR13060">
    <property type="entry name" value="SGT1 PROTEIN HSGT1 SUPPRESSOR OF GCR2"/>
    <property type="match status" value="1"/>
</dbReference>
<name>A0A0D0V8H2_9TREE</name>
<sequence length="905" mass="100956">MANSIPLPTVPEDTLHYTIHLPPSEEPLTATLLVSQHVHSLLPERWLWNKDPWELKVATDGDHKLEGRMRVGDAVDDEWLVVWLLTQVSKKWPEFIISIRDTDGEFLLIEAANELPSWVSPDNANNRLWLSNGHLHLLPLSVHSPSPPHQLPDDLSFDSSIYLSETDALRAVQTGKYLAPKEVESAVWERLKSYPEAMKTHLHQAKVYLPVGIAKSLNQKPELVQKAVEAFYVRDPAQLRAASRMTHFSPSPSILSQVTLTRAAYAQLQGQVFHPPRVFGPEWNVRDSLSSVVGEGTPGNLENERRWRDLGVKLATGFEIMYREGGRKSRSGATGESLDRAEDEEYAVFLEGIRKAGWFGNEVEGSQKWKEREEEARKGYVNAKSVDIASQRPSFAYLVDNAIASCSLSLDQLAVSENAPEDNDDWLQISPDELDSMMLHASGQAKRSNKQDEGQGKKEDVELTEEDGKALGDLAKKVQEFVGGQGDLQGARFVDELSDEDMDSGSDFDDEELQAHKGKLEAEKQARMDSLVPTLPASDWGRKVHPSEQSHQSPVATNQLVGSSNADAKKIDPLEFIPSKMRPPRFAKQEFDGVVSDSESDSESDLPVEDSEDNQQARIEEIEEEDEDDQQRKAKLRLGEDVDLEEEMQRRVWGGGKEDGDEDEDMAAEGEEELDVDMEDEAEEFLKFSREALGINDEMWEGILGDRRARGAFVPQLSGKTKPKDELPVKLQPQSSTSKRVQFAEAKVPSKSDLQPSSSLQSADQLNTSLDSFETVMRAMDEALARSRSEPSTSQPCQSKLFNKSNKKSTSSANPLPLISQTDDVGLDAFSEDDIAAMDRELRSVLKGAGIDPDDSDDDIEEVGELDLDQKREYEMMRNFLESFKSQGGESGVVGNLFGRLSEKH</sequence>
<dbReference type="GO" id="GO:0005634">
    <property type="term" value="C:nucleus"/>
    <property type="evidence" value="ECO:0007669"/>
    <property type="project" value="TreeGrafter"/>
</dbReference>
<feature type="compositionally biased region" description="Polar residues" evidence="1">
    <location>
        <begin position="752"/>
        <end position="766"/>
    </location>
</feature>
<evidence type="ECO:0000256" key="1">
    <source>
        <dbReference type="SAM" id="MobiDB-lite"/>
    </source>
</evidence>
<evidence type="ECO:0000313" key="2">
    <source>
        <dbReference type="EMBL" id="KIR43811.1"/>
    </source>
</evidence>
<gene>
    <name evidence="2" type="ORF">I313_00656</name>
</gene>
<feature type="compositionally biased region" description="Polar residues" evidence="1">
    <location>
        <begin position="549"/>
        <end position="566"/>
    </location>
</feature>
<protein>
    <submittedName>
        <fullName evidence="2">Unplaced genomic scaffold supercont1.1, whole genome shotgun sequence</fullName>
    </submittedName>
</protein>
<feature type="region of interest" description="Disordered" evidence="1">
    <location>
        <begin position="441"/>
        <end position="466"/>
    </location>
</feature>
<dbReference type="Proteomes" id="UP000053392">
    <property type="component" value="Unassembled WGS sequence"/>
</dbReference>
<feature type="compositionally biased region" description="Basic and acidic residues" evidence="1">
    <location>
        <begin position="513"/>
        <end position="527"/>
    </location>
</feature>
<feature type="compositionally biased region" description="Acidic residues" evidence="1">
    <location>
        <begin position="496"/>
        <end position="512"/>
    </location>
</feature>
<reference evidence="2 3" key="1">
    <citation type="submission" date="2015-01" db="EMBL/GenBank/DDBJ databases">
        <title>The Genome Sequence of Cryptococcus gattii Ram5.</title>
        <authorList>
            <consortium name="The Broad Institute Genomics Platform"/>
            <person name="Cuomo C."/>
            <person name="Litvintseva A."/>
            <person name="Chen Y."/>
            <person name="Heitman J."/>
            <person name="Sun S."/>
            <person name="Springer D."/>
            <person name="Dromer F."/>
            <person name="Young S."/>
            <person name="Zeng Q."/>
            <person name="Gargeya S."/>
            <person name="Abouelleil A."/>
            <person name="Alvarado L."/>
            <person name="Chapman S.B."/>
            <person name="Gainer-Dewar J."/>
            <person name="Goldberg J."/>
            <person name="Griggs A."/>
            <person name="Gujja S."/>
            <person name="Hansen M."/>
            <person name="Howarth C."/>
            <person name="Imamovic A."/>
            <person name="Larimer J."/>
            <person name="Murphy C."/>
            <person name="Naylor J."/>
            <person name="Pearson M."/>
            <person name="Priest M."/>
            <person name="Roberts A."/>
            <person name="Saif S."/>
            <person name="Shea T."/>
            <person name="Sykes S."/>
            <person name="Wortman J."/>
            <person name="Nusbaum C."/>
            <person name="Birren B."/>
        </authorList>
    </citation>
    <scope>NUCLEOTIDE SEQUENCE [LARGE SCALE GENOMIC DNA]</scope>
    <source>
        <strain evidence="2 3">Ram5</strain>
    </source>
</reference>
<dbReference type="OrthoDB" id="27237at2759"/>